<dbReference type="Gene3D" id="3.90.550.10">
    <property type="entry name" value="Spore Coat Polysaccharide Biosynthesis Protein SpsA, Chain A"/>
    <property type="match status" value="1"/>
</dbReference>
<dbReference type="Proteomes" id="UP000186309">
    <property type="component" value="Plasmid PALBO1"/>
</dbReference>
<keyword evidence="1" id="KW-0808">Transferase</keyword>
<reference evidence="1 2" key="1">
    <citation type="submission" date="2016-12" db="EMBL/GenBank/DDBJ databases">
        <title>Comparative genomics of four Isosphaeraceae planctomycetes: a common pool of plasmids and glycoside hydrolase genes.</title>
        <authorList>
            <person name="Ivanova A."/>
        </authorList>
    </citation>
    <scope>NUCLEOTIDE SEQUENCE [LARGE SCALE GENOMIC DNA]</scope>
    <source>
        <strain evidence="1 2">PX4</strain>
        <plasmid evidence="2">palbo1</plasmid>
    </source>
</reference>
<keyword evidence="1" id="KW-0614">Plasmid</keyword>
<dbReference type="SUPFAM" id="SSF53448">
    <property type="entry name" value="Nucleotide-diphospho-sugar transferases"/>
    <property type="match status" value="1"/>
</dbReference>
<sequence>MKLLVVVLCYRVPDLTIDCLHSLSGEIDRIPSARVAVCENGTGGDAADRLRRAIDENGWESWVDLTVVEINRGFCGGNNLVIRAALESDDPPEYVLLLNADTIVQEHALDALVDFMDAHPKAGIAGSRLLSPEGEVQASPFRYQGIASELDRGLRLGVITKLVAPPLDVDPSRPSRAEWVSGASQILRTSMLEQIGLLDEGLYTYFDDIDICLRAERAGWEVWFVPESKVVHLEGASTGIKGSTPQRPKRRPTYWFQARRRFFLKNYGKLYTALADAAFLCGFAVWRLRRPIQRKPDLDPQHFLADSFRNSVFRTGFAVREVENPAMAAPSPVPTKTT</sequence>
<dbReference type="EMBL" id="CP019083">
    <property type="protein sequence ID" value="APW64234.1"/>
    <property type="molecule type" value="Genomic_DNA"/>
</dbReference>
<protein>
    <submittedName>
        <fullName evidence="1">GT2 family glycosyltransferase</fullName>
    </submittedName>
</protein>
<dbReference type="Pfam" id="PF13641">
    <property type="entry name" value="Glyco_tranf_2_3"/>
    <property type="match status" value="1"/>
</dbReference>
<gene>
    <name evidence="1" type="ORF">BSF38_10016</name>
</gene>
<dbReference type="InterPro" id="IPR029044">
    <property type="entry name" value="Nucleotide-diphossugar_trans"/>
</dbReference>
<dbReference type="AlphaFoldDB" id="A0A1U7CZ71"/>
<proteinExistence type="predicted"/>
<dbReference type="CDD" id="cd04186">
    <property type="entry name" value="GT_2_like_c"/>
    <property type="match status" value="1"/>
</dbReference>
<name>A0A1U7CZ71_9BACT</name>
<dbReference type="PANTHER" id="PTHR43179:SF7">
    <property type="entry name" value="RHAMNOSYLTRANSFERASE WBBL"/>
    <property type="match status" value="1"/>
</dbReference>
<geneLocation type="plasmid" evidence="2">
    <name>palbo1</name>
</geneLocation>
<dbReference type="RefSeq" id="WP_076351656.1">
    <property type="nucleotide sequence ID" value="NZ_CP019083.1"/>
</dbReference>
<keyword evidence="2" id="KW-1185">Reference proteome</keyword>
<accession>A0A1U7CZ71</accession>
<dbReference type="OrthoDB" id="9771846at2"/>
<evidence type="ECO:0000313" key="2">
    <source>
        <dbReference type="Proteomes" id="UP000186309"/>
    </source>
</evidence>
<dbReference type="PANTHER" id="PTHR43179">
    <property type="entry name" value="RHAMNOSYLTRANSFERASE WBBL"/>
    <property type="match status" value="1"/>
</dbReference>
<evidence type="ECO:0000313" key="1">
    <source>
        <dbReference type="EMBL" id="APW64234.1"/>
    </source>
</evidence>
<dbReference type="GO" id="GO:0016740">
    <property type="term" value="F:transferase activity"/>
    <property type="evidence" value="ECO:0007669"/>
    <property type="project" value="UniProtKB-KW"/>
</dbReference>
<dbReference type="KEGG" id="pbor:BSF38_10016"/>
<organism evidence="1 2">
    <name type="scientific">Paludisphaera borealis</name>
    <dbReference type="NCBI Taxonomy" id="1387353"/>
    <lineage>
        <taxon>Bacteria</taxon>
        <taxon>Pseudomonadati</taxon>
        <taxon>Planctomycetota</taxon>
        <taxon>Planctomycetia</taxon>
        <taxon>Isosphaerales</taxon>
        <taxon>Isosphaeraceae</taxon>
        <taxon>Paludisphaera</taxon>
    </lineage>
</organism>